<name>A0A2W1B672_HELAM</name>
<gene>
    <name evidence="2" type="primary">HaOG212945</name>
    <name evidence="2" type="ORF">B5X24_HaOG212945</name>
</gene>
<accession>A0A2W1B672</accession>
<reference evidence="2 3" key="1">
    <citation type="journal article" date="2017" name="BMC Biol.">
        <title>Genomic innovations, transcriptional plasticity and gene loss underlying the evolution and divergence of two highly polyphagous and invasive Helicoverpa pest species.</title>
        <authorList>
            <person name="Pearce S.L."/>
            <person name="Clarke D.F."/>
            <person name="East P.D."/>
            <person name="Elfekih S."/>
            <person name="Gordon K.H."/>
            <person name="Jermiin L.S."/>
            <person name="McGaughran A."/>
            <person name="Oakeshott J.G."/>
            <person name="Papanikolaou A."/>
            <person name="Perera O.P."/>
            <person name="Rane R.V."/>
            <person name="Richards S."/>
            <person name="Tay W.T."/>
            <person name="Walsh T.K."/>
            <person name="Anderson A."/>
            <person name="Anderson C.J."/>
            <person name="Asgari S."/>
            <person name="Board P.G."/>
            <person name="Bretschneider A."/>
            <person name="Campbell P.M."/>
            <person name="Chertemps T."/>
            <person name="Christeller J.T."/>
            <person name="Coppin C.W."/>
            <person name="Downes S.J."/>
            <person name="Duan G."/>
            <person name="Farnsworth C.A."/>
            <person name="Good R.T."/>
            <person name="Han L.B."/>
            <person name="Han Y.C."/>
            <person name="Hatje K."/>
            <person name="Horne I."/>
            <person name="Huang Y.P."/>
            <person name="Hughes D.S."/>
            <person name="Jacquin-Joly E."/>
            <person name="James W."/>
            <person name="Jhangiani S."/>
            <person name="Kollmar M."/>
            <person name="Kuwar S.S."/>
            <person name="Li S."/>
            <person name="Liu N.Y."/>
            <person name="Maibeche M.T."/>
            <person name="Miller J.R."/>
            <person name="Montagne N."/>
            <person name="Perry T."/>
            <person name="Qu J."/>
            <person name="Song S.V."/>
            <person name="Sutton G.G."/>
            <person name="Vogel H."/>
            <person name="Walenz B.P."/>
            <person name="Xu W."/>
            <person name="Zhang H.J."/>
            <person name="Zou Z."/>
            <person name="Batterham P."/>
            <person name="Edwards O.R."/>
            <person name="Feyereisen R."/>
            <person name="Gibbs R.A."/>
            <person name="Heckel D.G."/>
            <person name="McGrath A."/>
            <person name="Robin C."/>
            <person name="Scherer S.E."/>
            <person name="Worley K.C."/>
            <person name="Wu Y.D."/>
        </authorList>
    </citation>
    <scope>NUCLEOTIDE SEQUENCE [LARGE SCALE GENOMIC DNA]</scope>
    <source>
        <strain evidence="2">Harm_GR_Male_#8</strain>
        <tissue evidence="2">Whole organism</tissue>
    </source>
</reference>
<proteinExistence type="predicted"/>
<evidence type="ECO:0000313" key="3">
    <source>
        <dbReference type="Proteomes" id="UP000249218"/>
    </source>
</evidence>
<evidence type="ECO:0000313" key="2">
    <source>
        <dbReference type="EMBL" id="PZC71599.1"/>
    </source>
</evidence>
<dbReference type="SMART" id="SM00726">
    <property type="entry name" value="UIM"/>
    <property type="match status" value="2"/>
</dbReference>
<dbReference type="PROSITE" id="PS50330">
    <property type="entry name" value="UIM"/>
    <property type="match status" value="2"/>
</dbReference>
<dbReference type="EMBL" id="KZ150288">
    <property type="protein sequence ID" value="PZC71599.1"/>
    <property type="molecule type" value="Genomic_DNA"/>
</dbReference>
<organism evidence="2 3">
    <name type="scientific">Helicoverpa armigera</name>
    <name type="common">Cotton bollworm</name>
    <name type="synonym">Heliothis armigera</name>
    <dbReference type="NCBI Taxonomy" id="29058"/>
    <lineage>
        <taxon>Eukaryota</taxon>
        <taxon>Metazoa</taxon>
        <taxon>Ecdysozoa</taxon>
        <taxon>Arthropoda</taxon>
        <taxon>Hexapoda</taxon>
        <taxon>Insecta</taxon>
        <taxon>Pterygota</taxon>
        <taxon>Neoptera</taxon>
        <taxon>Endopterygota</taxon>
        <taxon>Lepidoptera</taxon>
        <taxon>Glossata</taxon>
        <taxon>Ditrysia</taxon>
        <taxon>Noctuoidea</taxon>
        <taxon>Noctuidae</taxon>
        <taxon>Heliothinae</taxon>
        <taxon>Helicoverpa</taxon>
    </lineage>
</organism>
<sequence>MLNPIRLEADPNKLSGDSAEWSGRDAELARPLTAGEEELQLQLALAMSREEAEREERRRRSDDVRLQLAISQSQQDFQLEAYLREEALHLHTYKRRAPTCPAWLPSCCDCLATVSPDSLVVQYS</sequence>
<protein>
    <submittedName>
        <fullName evidence="2">Uncharacterized protein</fullName>
    </submittedName>
</protein>
<dbReference type="InterPro" id="IPR003903">
    <property type="entry name" value="UIM_dom"/>
</dbReference>
<keyword evidence="3" id="KW-1185">Reference proteome</keyword>
<dbReference type="Proteomes" id="UP000249218">
    <property type="component" value="Unassembled WGS sequence"/>
</dbReference>
<dbReference type="AlphaFoldDB" id="A0A2W1B672"/>
<evidence type="ECO:0000256" key="1">
    <source>
        <dbReference type="SAM" id="MobiDB-lite"/>
    </source>
</evidence>
<feature type="region of interest" description="Disordered" evidence="1">
    <location>
        <begin position="1"/>
        <end position="22"/>
    </location>
</feature>